<name>A0A517U0A1_9BACT</name>
<dbReference type="Proteomes" id="UP000317909">
    <property type="component" value="Chromosome"/>
</dbReference>
<keyword evidence="3" id="KW-1185">Reference proteome</keyword>
<dbReference type="PROSITE" id="PS51257">
    <property type="entry name" value="PROKAR_LIPOPROTEIN"/>
    <property type="match status" value="1"/>
</dbReference>
<gene>
    <name evidence="2" type="ORF">I41_32500</name>
</gene>
<feature type="compositionally biased region" description="Polar residues" evidence="1">
    <location>
        <begin position="218"/>
        <end position="227"/>
    </location>
</feature>
<dbReference type="AlphaFoldDB" id="A0A517U0A1"/>
<feature type="region of interest" description="Disordered" evidence="1">
    <location>
        <begin position="243"/>
        <end position="281"/>
    </location>
</feature>
<feature type="region of interest" description="Disordered" evidence="1">
    <location>
        <begin position="51"/>
        <end position="93"/>
    </location>
</feature>
<dbReference type="EMBL" id="CP036339">
    <property type="protein sequence ID" value="QDT74056.1"/>
    <property type="molecule type" value="Genomic_DNA"/>
</dbReference>
<feature type="compositionally biased region" description="Polar residues" evidence="1">
    <location>
        <begin position="72"/>
        <end position="87"/>
    </location>
</feature>
<dbReference type="KEGG" id="llh:I41_32500"/>
<evidence type="ECO:0000313" key="2">
    <source>
        <dbReference type="EMBL" id="QDT74056.1"/>
    </source>
</evidence>
<feature type="compositionally biased region" description="Low complexity" evidence="1">
    <location>
        <begin position="184"/>
        <end position="206"/>
    </location>
</feature>
<dbReference type="RefSeq" id="WP_145433849.1">
    <property type="nucleotide sequence ID" value="NZ_CP036339.1"/>
</dbReference>
<protein>
    <submittedName>
        <fullName evidence="2">Uncharacterized protein</fullName>
    </submittedName>
</protein>
<feature type="compositionally biased region" description="Low complexity" evidence="1">
    <location>
        <begin position="243"/>
        <end position="274"/>
    </location>
</feature>
<evidence type="ECO:0000256" key="1">
    <source>
        <dbReference type="SAM" id="MobiDB-lite"/>
    </source>
</evidence>
<accession>A0A517U0A1</accession>
<feature type="region of interest" description="Disordered" evidence="1">
    <location>
        <begin position="151"/>
        <end position="227"/>
    </location>
</feature>
<evidence type="ECO:0000313" key="3">
    <source>
        <dbReference type="Proteomes" id="UP000317909"/>
    </source>
</evidence>
<organism evidence="2 3">
    <name type="scientific">Lacipirellula limnantheis</name>
    <dbReference type="NCBI Taxonomy" id="2528024"/>
    <lineage>
        <taxon>Bacteria</taxon>
        <taxon>Pseudomonadati</taxon>
        <taxon>Planctomycetota</taxon>
        <taxon>Planctomycetia</taxon>
        <taxon>Pirellulales</taxon>
        <taxon>Lacipirellulaceae</taxon>
        <taxon>Lacipirellula</taxon>
    </lineage>
</organism>
<feature type="region of interest" description="Disordered" evidence="1">
    <location>
        <begin position="111"/>
        <end position="134"/>
    </location>
</feature>
<sequence>MRKTAITFGLLVLSASTTIGCKSTPKLAWWKSNKADEAALAHAAPELPSDAAKKAEGTQVAGSAAPFKPANTMGSTAGSGKNDSAYPSTDAPAFTPNAVTQVAAATAPTSATTSTAAAGPYDPSATPAPKAPTTSVATTVADRYGAGAMPSAQTAGATPVPLYGQGPSGASNTVPSYPPTTELAGGASRYGSAGGAVTAPPASATTPAPPAYSPAPVTQASTQSYRPGGTSSYAVSVASLPPATSAAAPTTPTTVESGATTTPAPAATTAPTAPSGTNRYW</sequence>
<reference evidence="2 3" key="1">
    <citation type="submission" date="2019-02" db="EMBL/GenBank/DDBJ databases">
        <title>Deep-cultivation of Planctomycetes and their phenomic and genomic characterization uncovers novel biology.</title>
        <authorList>
            <person name="Wiegand S."/>
            <person name="Jogler M."/>
            <person name="Boedeker C."/>
            <person name="Pinto D."/>
            <person name="Vollmers J."/>
            <person name="Rivas-Marin E."/>
            <person name="Kohn T."/>
            <person name="Peeters S.H."/>
            <person name="Heuer A."/>
            <person name="Rast P."/>
            <person name="Oberbeckmann S."/>
            <person name="Bunk B."/>
            <person name="Jeske O."/>
            <person name="Meyerdierks A."/>
            <person name="Storesund J.E."/>
            <person name="Kallscheuer N."/>
            <person name="Luecker S."/>
            <person name="Lage O.M."/>
            <person name="Pohl T."/>
            <person name="Merkel B.J."/>
            <person name="Hornburger P."/>
            <person name="Mueller R.-W."/>
            <person name="Bruemmer F."/>
            <person name="Labrenz M."/>
            <person name="Spormann A.M."/>
            <person name="Op den Camp H."/>
            <person name="Overmann J."/>
            <person name="Amann R."/>
            <person name="Jetten M.S.M."/>
            <person name="Mascher T."/>
            <person name="Medema M.H."/>
            <person name="Devos D.P."/>
            <person name="Kaster A.-K."/>
            <person name="Ovreas L."/>
            <person name="Rohde M."/>
            <person name="Galperin M.Y."/>
            <person name="Jogler C."/>
        </authorList>
    </citation>
    <scope>NUCLEOTIDE SEQUENCE [LARGE SCALE GENOMIC DNA]</scope>
    <source>
        <strain evidence="2 3">I41</strain>
    </source>
</reference>
<proteinExistence type="predicted"/>